<name>A0A645GRX7_9ZZZZ</name>
<reference evidence="2" key="1">
    <citation type="submission" date="2019-08" db="EMBL/GenBank/DDBJ databases">
        <authorList>
            <person name="Kucharzyk K."/>
            <person name="Murdoch R.W."/>
            <person name="Higgins S."/>
            <person name="Loffler F."/>
        </authorList>
    </citation>
    <scope>NUCLEOTIDE SEQUENCE</scope>
</reference>
<organism evidence="2">
    <name type="scientific">bioreactor metagenome</name>
    <dbReference type="NCBI Taxonomy" id="1076179"/>
    <lineage>
        <taxon>unclassified sequences</taxon>
        <taxon>metagenomes</taxon>
        <taxon>ecological metagenomes</taxon>
    </lineage>
</organism>
<evidence type="ECO:0000313" key="2">
    <source>
        <dbReference type="EMBL" id="MPN29611.1"/>
    </source>
</evidence>
<dbReference type="AlphaFoldDB" id="A0A645GRX7"/>
<sequence>MAVDHKRAQQRMKARLDGGTKRGKALHRDGVCLRLFGTRLFGILKVACFVSTIKRTDRGIIHHRIRAVRLHIAQAKAGGLDRHEALIQLDGSVAAAALHIVPPCARALRKPRVIL</sequence>
<protein>
    <submittedName>
        <fullName evidence="2">Uncharacterized protein</fullName>
    </submittedName>
</protein>
<dbReference type="EMBL" id="VSSQ01080385">
    <property type="protein sequence ID" value="MPN29611.1"/>
    <property type="molecule type" value="Genomic_DNA"/>
</dbReference>
<comment type="caution">
    <text evidence="2">The sequence shown here is derived from an EMBL/GenBank/DDBJ whole genome shotgun (WGS) entry which is preliminary data.</text>
</comment>
<gene>
    <name evidence="2" type="ORF">SDC9_177064</name>
</gene>
<accession>A0A645GRX7</accession>
<proteinExistence type="predicted"/>
<evidence type="ECO:0000256" key="1">
    <source>
        <dbReference type="SAM" id="MobiDB-lite"/>
    </source>
</evidence>
<feature type="region of interest" description="Disordered" evidence="1">
    <location>
        <begin position="1"/>
        <end position="21"/>
    </location>
</feature>